<protein>
    <submittedName>
        <fullName evidence="2">Uncharacterized protein</fullName>
    </submittedName>
</protein>
<dbReference type="Proteomes" id="UP000887576">
    <property type="component" value="Unplaced"/>
</dbReference>
<dbReference type="WBParaSite" id="JU765_v2.g16967.t1">
    <property type="protein sequence ID" value="JU765_v2.g16967.t1"/>
    <property type="gene ID" value="JU765_v2.g16967"/>
</dbReference>
<organism evidence="1 2">
    <name type="scientific">Panagrolaimus sp. JU765</name>
    <dbReference type="NCBI Taxonomy" id="591449"/>
    <lineage>
        <taxon>Eukaryota</taxon>
        <taxon>Metazoa</taxon>
        <taxon>Ecdysozoa</taxon>
        <taxon>Nematoda</taxon>
        <taxon>Chromadorea</taxon>
        <taxon>Rhabditida</taxon>
        <taxon>Tylenchina</taxon>
        <taxon>Panagrolaimomorpha</taxon>
        <taxon>Panagrolaimoidea</taxon>
        <taxon>Panagrolaimidae</taxon>
        <taxon>Panagrolaimus</taxon>
    </lineage>
</organism>
<accession>A0AC34QJF9</accession>
<sequence length="188" mass="21406">MLIFIIFVIIGGILGQTNQVNVIVQNCEADIARLFSIDSAHLLVGCRLKSTDTLDQILSSALEVLQCSHFTLFSNSSESFIQNYTLQTANARKSLKVCIDDEDEMTLFIVTIAKNKDKSFIAYFERKRIAHQLIPDNQRERIYRILPRINVKLPADFFYPFSCRGTTAASDFTFSAAIFFLTIVFPRF</sequence>
<name>A0AC34QJF9_9BILA</name>
<evidence type="ECO:0000313" key="1">
    <source>
        <dbReference type="Proteomes" id="UP000887576"/>
    </source>
</evidence>
<evidence type="ECO:0000313" key="2">
    <source>
        <dbReference type="WBParaSite" id="JU765_v2.g16967.t1"/>
    </source>
</evidence>
<proteinExistence type="predicted"/>
<reference evidence="2" key="1">
    <citation type="submission" date="2022-11" db="UniProtKB">
        <authorList>
            <consortium name="WormBaseParasite"/>
        </authorList>
    </citation>
    <scope>IDENTIFICATION</scope>
</reference>